<protein>
    <submittedName>
        <fullName evidence="3">Neuropeptide-Like Protein</fullName>
    </submittedName>
</protein>
<dbReference type="Proteomes" id="UP000887566">
    <property type="component" value="Unplaced"/>
</dbReference>
<evidence type="ECO:0000313" key="3">
    <source>
        <dbReference type="WBParaSite" id="PSAMB.scaffold4814size13461.g25233.t1"/>
    </source>
</evidence>
<evidence type="ECO:0000256" key="1">
    <source>
        <dbReference type="SAM" id="SignalP"/>
    </source>
</evidence>
<feature type="chain" id="PRO_5037873484" evidence="1">
    <location>
        <begin position="22"/>
        <end position="94"/>
    </location>
</feature>
<dbReference type="AlphaFoldDB" id="A0A914WPL4"/>
<dbReference type="PROSITE" id="PS51257">
    <property type="entry name" value="PROKAR_LIPOPROTEIN"/>
    <property type="match status" value="1"/>
</dbReference>
<proteinExistence type="predicted"/>
<keyword evidence="2" id="KW-1185">Reference proteome</keyword>
<evidence type="ECO:0000313" key="2">
    <source>
        <dbReference type="Proteomes" id="UP000887566"/>
    </source>
</evidence>
<accession>A0A914WPL4</accession>
<sequence>MQKLPVASLFLLTFVLACCQAYPFRSYNSRGLSYYYAPHFQRRESMVIPRFAQDVGNEDDFVPLNDEPMLKRSYFLSPDPNIAIGRSDSSRPGK</sequence>
<organism evidence="2 3">
    <name type="scientific">Plectus sambesii</name>
    <dbReference type="NCBI Taxonomy" id="2011161"/>
    <lineage>
        <taxon>Eukaryota</taxon>
        <taxon>Metazoa</taxon>
        <taxon>Ecdysozoa</taxon>
        <taxon>Nematoda</taxon>
        <taxon>Chromadorea</taxon>
        <taxon>Plectida</taxon>
        <taxon>Plectina</taxon>
        <taxon>Plectoidea</taxon>
        <taxon>Plectidae</taxon>
        <taxon>Plectus</taxon>
    </lineage>
</organism>
<name>A0A914WPL4_9BILA</name>
<feature type="signal peptide" evidence="1">
    <location>
        <begin position="1"/>
        <end position="21"/>
    </location>
</feature>
<dbReference type="WBParaSite" id="PSAMB.scaffold4814size13461.g25233.t1">
    <property type="protein sequence ID" value="PSAMB.scaffold4814size13461.g25233.t1"/>
    <property type="gene ID" value="PSAMB.scaffold4814size13461.g25233"/>
</dbReference>
<keyword evidence="1" id="KW-0732">Signal</keyword>
<reference evidence="3" key="1">
    <citation type="submission" date="2022-11" db="UniProtKB">
        <authorList>
            <consortium name="WormBaseParasite"/>
        </authorList>
    </citation>
    <scope>IDENTIFICATION</scope>
</reference>